<comment type="caution">
    <text evidence="2">The sequence shown here is derived from an EMBL/GenBank/DDBJ whole genome shotgun (WGS) entry which is preliminary data.</text>
</comment>
<evidence type="ECO:0000313" key="3">
    <source>
        <dbReference type="Proteomes" id="UP001360560"/>
    </source>
</evidence>
<reference evidence="2 3" key="1">
    <citation type="journal article" date="2023" name="Elife">
        <title>Identification of key yeast species and microbe-microbe interactions impacting larval growth of Drosophila in the wild.</title>
        <authorList>
            <person name="Mure A."/>
            <person name="Sugiura Y."/>
            <person name="Maeda R."/>
            <person name="Honda K."/>
            <person name="Sakurai N."/>
            <person name="Takahashi Y."/>
            <person name="Watada M."/>
            <person name="Katoh T."/>
            <person name="Gotoh A."/>
            <person name="Gotoh Y."/>
            <person name="Taniguchi I."/>
            <person name="Nakamura K."/>
            <person name="Hayashi T."/>
            <person name="Katayama T."/>
            <person name="Uemura T."/>
            <person name="Hattori Y."/>
        </authorList>
    </citation>
    <scope>NUCLEOTIDE SEQUENCE [LARGE SCALE GENOMIC DNA]</scope>
    <source>
        <strain evidence="2 3">SC-9</strain>
    </source>
</reference>
<keyword evidence="3" id="KW-1185">Reference proteome</keyword>
<evidence type="ECO:0000313" key="2">
    <source>
        <dbReference type="EMBL" id="GMM34081.1"/>
    </source>
</evidence>
<gene>
    <name evidence="2" type="ORF">DASC09_014060</name>
</gene>
<organism evidence="2 3">
    <name type="scientific">Saccharomycopsis crataegensis</name>
    <dbReference type="NCBI Taxonomy" id="43959"/>
    <lineage>
        <taxon>Eukaryota</taxon>
        <taxon>Fungi</taxon>
        <taxon>Dikarya</taxon>
        <taxon>Ascomycota</taxon>
        <taxon>Saccharomycotina</taxon>
        <taxon>Saccharomycetes</taxon>
        <taxon>Saccharomycopsidaceae</taxon>
        <taxon>Saccharomycopsis</taxon>
    </lineage>
</organism>
<feature type="compositionally biased region" description="Low complexity" evidence="1">
    <location>
        <begin position="41"/>
        <end position="52"/>
    </location>
</feature>
<sequence length="60" mass="6938">MPYSKKPNYTKFNEKHDYDARCKERRQSTTCPSSPPEFTLSRSSSTNSSSVSFVFPEKHC</sequence>
<dbReference type="RefSeq" id="XP_064851081.1">
    <property type="nucleotide sequence ID" value="XM_064995009.1"/>
</dbReference>
<feature type="region of interest" description="Disordered" evidence="1">
    <location>
        <begin position="23"/>
        <end position="60"/>
    </location>
</feature>
<dbReference type="EMBL" id="BTFZ01000002">
    <property type="protein sequence ID" value="GMM34081.1"/>
    <property type="molecule type" value="Genomic_DNA"/>
</dbReference>
<dbReference type="Proteomes" id="UP001360560">
    <property type="component" value="Unassembled WGS sequence"/>
</dbReference>
<dbReference type="AlphaFoldDB" id="A0AAV5QHI5"/>
<protein>
    <submittedName>
        <fullName evidence="2">Uncharacterized protein</fullName>
    </submittedName>
</protein>
<name>A0AAV5QHI5_9ASCO</name>
<accession>A0AAV5QHI5</accession>
<dbReference type="GeneID" id="90072060"/>
<proteinExistence type="predicted"/>
<evidence type="ECO:0000256" key="1">
    <source>
        <dbReference type="SAM" id="MobiDB-lite"/>
    </source>
</evidence>